<protein>
    <submittedName>
        <fullName evidence="3">Uncharacterized protein</fullName>
    </submittedName>
</protein>
<dbReference type="AlphaFoldDB" id="A0A7R9XVK0"/>
<feature type="region of interest" description="Disordered" evidence="1">
    <location>
        <begin position="361"/>
        <end position="411"/>
    </location>
</feature>
<gene>
    <name evidence="3" type="ORF">PCOL08062_LOCUS958</name>
</gene>
<name>A0A7R9XVK0_9VIRI</name>
<organism evidence="3">
    <name type="scientific">Prasinoderma coloniale</name>
    <dbReference type="NCBI Taxonomy" id="156133"/>
    <lineage>
        <taxon>Eukaryota</taxon>
        <taxon>Viridiplantae</taxon>
        <taxon>Prasinodermophyta</taxon>
        <taxon>Prasinodermophyceae</taxon>
        <taxon>Prasinodermales</taxon>
        <taxon>Prasinodermaceae</taxon>
        <taxon>Prasinoderma</taxon>
    </lineage>
</organism>
<sequence length="716" mass="72089">MRASARGPRALRRTPRSPLPVRVWQRRRRWHLSQRALFVLGGYFSSVRWMAVMATVTAAAVLVAFARTASAVGSSPHLSPEDAAGGGSTPSTAAQRQQQPEQGSAVPQGDGSGGGEDSTAAEVGDGATTGMQLSQEQITAALFATDRLRSPRCPTLKGDTGASSLQSESANGTDAGGESGAGEDQQEGSGGEEGPVLPVCISVHQIPPRQGTNDSADDAPPLLEEIGVEGANGEANLTAPTDDQNVVWAISLSLSVPIEAFSLRFALLEDTRLSGAGGAAGDVQSPSGSPHTGSHQFANADFSGGFSGAALAAALSTRTVTDDWDVDPPNGGQFVPKVELSTPYWTFDARSVQSETIPGAAAAEGSALGGQDDGMDNEMQGANTDAAEGSGTAATHGGSDGDADNAVTAEHKSSADDVVAVTATQLLEIHAHRVKPEGGKKLQAPGASPLLYFRLPAEHVTTLLEDGTRVVTHSLCVFDATFIDTLEAAASLEWSGGGSRCTLVPPLSGERPQQPIPSPPAPPLAVDQDESTPDVVLELSFEGDGTAGIGAAGGGDGDGSGVLGGAAIGGDGVGAPLAPGMPPAEQVILAVNVISANAPIMVLAFTLVDADNTSVPILSAGGGQAASLGYAVSVSRQFGLFQAVCLTGDLAPGLAGEDGSGGAPCEPLQPNQAGENALRLVALVLSPNPNTSLPLRLENAVGVSDSGGMLTVASSP</sequence>
<feature type="region of interest" description="Disordered" evidence="1">
    <location>
        <begin position="150"/>
        <end position="196"/>
    </location>
</feature>
<dbReference type="EMBL" id="HBDZ01001210">
    <property type="protein sequence ID" value="CAD8229392.1"/>
    <property type="molecule type" value="Transcribed_RNA"/>
</dbReference>
<proteinExistence type="predicted"/>
<evidence type="ECO:0000313" key="3">
    <source>
        <dbReference type="EMBL" id="CAD8229392.1"/>
    </source>
</evidence>
<accession>A0A7R9XVK0</accession>
<feature type="compositionally biased region" description="Polar residues" evidence="1">
    <location>
        <begin position="161"/>
        <end position="172"/>
    </location>
</feature>
<feature type="transmembrane region" description="Helical" evidence="2">
    <location>
        <begin position="36"/>
        <end position="66"/>
    </location>
</feature>
<feature type="region of interest" description="Disordered" evidence="1">
    <location>
        <begin position="275"/>
        <end position="299"/>
    </location>
</feature>
<feature type="compositionally biased region" description="Pro residues" evidence="1">
    <location>
        <begin position="514"/>
        <end position="523"/>
    </location>
</feature>
<keyword evidence="2" id="KW-0472">Membrane</keyword>
<keyword evidence="2" id="KW-0812">Transmembrane</keyword>
<keyword evidence="2" id="KW-1133">Transmembrane helix</keyword>
<feature type="region of interest" description="Disordered" evidence="1">
    <location>
        <begin position="503"/>
        <end position="528"/>
    </location>
</feature>
<evidence type="ECO:0000256" key="2">
    <source>
        <dbReference type="SAM" id="Phobius"/>
    </source>
</evidence>
<evidence type="ECO:0000256" key="1">
    <source>
        <dbReference type="SAM" id="MobiDB-lite"/>
    </source>
</evidence>
<feature type="compositionally biased region" description="Polar residues" evidence="1">
    <location>
        <begin position="284"/>
        <end position="296"/>
    </location>
</feature>
<feature type="region of interest" description="Disordered" evidence="1">
    <location>
        <begin position="72"/>
        <end position="124"/>
    </location>
</feature>
<reference evidence="3" key="1">
    <citation type="submission" date="2021-01" db="EMBL/GenBank/DDBJ databases">
        <authorList>
            <person name="Corre E."/>
            <person name="Pelletier E."/>
            <person name="Niang G."/>
            <person name="Scheremetjew M."/>
            <person name="Finn R."/>
            <person name="Kale V."/>
            <person name="Holt S."/>
            <person name="Cochrane G."/>
            <person name="Meng A."/>
            <person name="Brown T."/>
            <person name="Cohen L."/>
        </authorList>
    </citation>
    <scope>NUCLEOTIDE SEQUENCE</scope>
    <source>
        <strain evidence="3">CCMP1413</strain>
    </source>
</reference>